<keyword evidence="6" id="KW-0411">Iron-sulfur</keyword>
<evidence type="ECO:0000256" key="1">
    <source>
        <dbReference type="ARBA" id="ARBA00001962"/>
    </source>
</evidence>
<evidence type="ECO:0000313" key="8">
    <source>
        <dbReference type="EMBL" id="PWY57019.1"/>
    </source>
</evidence>
<keyword evidence="5" id="KW-0408">Iron</keyword>
<dbReference type="Pfam" id="PF00848">
    <property type="entry name" value="Ring_hydroxyl_A"/>
    <property type="match status" value="1"/>
</dbReference>
<dbReference type="PRINTS" id="PR00090">
    <property type="entry name" value="RNGDIOXGNASE"/>
</dbReference>
<proteinExistence type="predicted"/>
<dbReference type="PANTHER" id="PTHR43756:SF5">
    <property type="entry name" value="CHOLINE MONOOXYGENASE, CHLOROPLASTIC"/>
    <property type="match status" value="1"/>
</dbReference>
<reference evidence="10 12" key="2">
    <citation type="submission" date="2018-12" db="EMBL/GenBank/DDBJ databases">
        <title>Legionella sp,whole genome shotgun sequence.</title>
        <authorList>
            <person name="Wu H."/>
        </authorList>
    </citation>
    <scope>NUCLEOTIDE SEQUENCE [LARGE SCALE GENOMIC DNA]</scope>
    <source>
        <strain evidence="12">km489</strain>
        <strain evidence="10">Km489</strain>
    </source>
</reference>
<dbReference type="InterPro" id="IPR036922">
    <property type="entry name" value="Rieske_2Fe-2S_sf"/>
</dbReference>
<dbReference type="OrthoDB" id="9769355at2"/>
<dbReference type="Gene3D" id="3.90.380.10">
    <property type="entry name" value="Naphthalene 1,2-dioxygenase Alpha Subunit, Chain A, domain 1"/>
    <property type="match status" value="1"/>
</dbReference>
<evidence type="ECO:0000256" key="3">
    <source>
        <dbReference type="ARBA" id="ARBA00022723"/>
    </source>
</evidence>
<keyword evidence="12" id="KW-1185">Reference proteome</keyword>
<dbReference type="SUPFAM" id="SSF50022">
    <property type="entry name" value="ISP domain"/>
    <property type="match status" value="1"/>
</dbReference>
<dbReference type="GO" id="GO:0051537">
    <property type="term" value="F:2 iron, 2 sulfur cluster binding"/>
    <property type="evidence" value="ECO:0007669"/>
    <property type="project" value="UniProtKB-KW"/>
</dbReference>
<evidence type="ECO:0000256" key="4">
    <source>
        <dbReference type="ARBA" id="ARBA00023002"/>
    </source>
</evidence>
<evidence type="ECO:0000313" key="9">
    <source>
        <dbReference type="EMBL" id="PWY57360.1"/>
    </source>
</evidence>
<dbReference type="GO" id="GO:0005506">
    <property type="term" value="F:iron ion binding"/>
    <property type="evidence" value="ECO:0007669"/>
    <property type="project" value="InterPro"/>
</dbReference>
<accession>A0A317U6C8</accession>
<dbReference type="EMBL" id="QHJG01000004">
    <property type="protein sequence ID" value="PWY57019.1"/>
    <property type="molecule type" value="Genomic_DNA"/>
</dbReference>
<evidence type="ECO:0000259" key="7">
    <source>
        <dbReference type="PROSITE" id="PS51296"/>
    </source>
</evidence>
<comment type="caution">
    <text evidence="8">The sequence shown here is derived from an EMBL/GenBank/DDBJ whole genome shotgun (WGS) entry which is preliminary data.</text>
</comment>
<evidence type="ECO:0000313" key="12">
    <source>
        <dbReference type="Proteomes" id="UP000287374"/>
    </source>
</evidence>
<keyword evidence="3" id="KW-0479">Metal-binding</keyword>
<reference evidence="8 11" key="1">
    <citation type="submission" date="2018-05" db="EMBL/GenBank/DDBJ databases">
        <title>Legionella qingyii sp.nov., whole genome shotgun sequence.</title>
        <authorList>
            <person name="Wu H."/>
            <person name="Zhu Q."/>
            <person name="Hu C."/>
        </authorList>
    </citation>
    <scope>NUCLEOTIDE SEQUENCE [LARGE SCALE GENOMIC DNA]</scope>
    <source>
        <strain evidence="8 11">HEB18</strain>
    </source>
</reference>
<evidence type="ECO:0000256" key="5">
    <source>
        <dbReference type="ARBA" id="ARBA00023004"/>
    </source>
</evidence>
<dbReference type="EMBL" id="RZGX01000001">
    <property type="protein sequence ID" value="RUR26449.1"/>
    <property type="molecule type" value="Genomic_DNA"/>
</dbReference>
<dbReference type="Pfam" id="PF00355">
    <property type="entry name" value="Rieske"/>
    <property type="match status" value="1"/>
</dbReference>
<dbReference type="CDD" id="cd03469">
    <property type="entry name" value="Rieske_RO_Alpha_N"/>
    <property type="match status" value="1"/>
</dbReference>
<dbReference type="AlphaFoldDB" id="A0A317U6C8"/>
<dbReference type="InterPro" id="IPR015879">
    <property type="entry name" value="Ring_hydroxy_dOase_asu_C_dom"/>
</dbReference>
<feature type="domain" description="Rieske" evidence="7">
    <location>
        <begin position="31"/>
        <end position="132"/>
    </location>
</feature>
<dbReference type="CDD" id="cd00680">
    <property type="entry name" value="RHO_alpha_C"/>
    <property type="match status" value="1"/>
</dbReference>
<protein>
    <submittedName>
        <fullName evidence="8">Rieske (2Fe-2S) protein</fullName>
    </submittedName>
</protein>
<comment type="cofactor">
    <cofactor evidence="1">
        <name>Fe cation</name>
        <dbReference type="ChEBI" id="CHEBI:24875"/>
    </cofactor>
</comment>
<dbReference type="PANTHER" id="PTHR43756">
    <property type="entry name" value="CHOLINE MONOOXYGENASE, CHLOROPLASTIC"/>
    <property type="match status" value="1"/>
</dbReference>
<dbReference type="Proteomes" id="UP000287374">
    <property type="component" value="Unassembled WGS sequence"/>
</dbReference>
<dbReference type="Gene3D" id="2.102.10.10">
    <property type="entry name" value="Rieske [2Fe-2S] iron-sulphur domain"/>
    <property type="match status" value="1"/>
</dbReference>
<dbReference type="GO" id="GO:0016491">
    <property type="term" value="F:oxidoreductase activity"/>
    <property type="evidence" value="ECO:0007669"/>
    <property type="project" value="UniProtKB-KW"/>
</dbReference>
<dbReference type="Proteomes" id="UP000247152">
    <property type="component" value="Unassembled WGS sequence"/>
</dbReference>
<dbReference type="SUPFAM" id="SSF55961">
    <property type="entry name" value="Bet v1-like"/>
    <property type="match status" value="1"/>
</dbReference>
<evidence type="ECO:0000313" key="10">
    <source>
        <dbReference type="EMBL" id="RUR26449.1"/>
    </source>
</evidence>
<dbReference type="InterPro" id="IPR001663">
    <property type="entry name" value="Rng_hydr_dOase-A"/>
</dbReference>
<evidence type="ECO:0000313" key="11">
    <source>
        <dbReference type="Proteomes" id="UP000247152"/>
    </source>
</evidence>
<dbReference type="InterPro" id="IPR017941">
    <property type="entry name" value="Rieske_2Fe-2S"/>
</dbReference>
<sequence>MMNQYQPIPVHWFFDPSIYQLEKEYIFKQSPQYVGHQLMVPNLNDYYVLKRSNNTEMLIHHQDGISLLSNICRHRQALLLSDSGNIKRIRCPIHSWSYNIQGELIHAPQFEQIPCLNLKKDYVSEWNGLLFRGNNKIEGDTIDTKAYTVLDFSDYVFAQSRHQCHSFNWKIFMEVFLDDYHIPFFHNGLRKLVDVRELEWTLDDTYSIQYVGIQSDLTKSGSANFKTYQYELLAQAKNELPRYGAVWMAYYPNIMIEYYPYMLVISTVSPISIEQCINIVEFFHPKDIWLSNPSLCAAAQAAYLETAQEDEEICLKIHQGRKGLHEQGEDQSGPYQPVLEAALPTFYNFLLEKIKKKNNEGLLTIHRGT</sequence>
<dbReference type="EMBL" id="QHJG01000002">
    <property type="protein sequence ID" value="PWY57360.1"/>
    <property type="molecule type" value="Genomic_DNA"/>
</dbReference>
<keyword evidence="4" id="KW-0560">Oxidoreductase</keyword>
<keyword evidence="2" id="KW-0001">2Fe-2S</keyword>
<dbReference type="PROSITE" id="PS51296">
    <property type="entry name" value="RIESKE"/>
    <property type="match status" value="1"/>
</dbReference>
<gene>
    <name evidence="9" type="ORF">DGG96_01175</name>
    <name evidence="8" type="ORF">DGG96_03250</name>
    <name evidence="10" type="ORF">ELY20_00580</name>
</gene>
<organism evidence="8 11">
    <name type="scientific">Legionella qingyii</name>
    <dbReference type="NCBI Taxonomy" id="2184757"/>
    <lineage>
        <taxon>Bacteria</taxon>
        <taxon>Pseudomonadati</taxon>
        <taxon>Pseudomonadota</taxon>
        <taxon>Gammaproteobacteria</taxon>
        <taxon>Legionellales</taxon>
        <taxon>Legionellaceae</taxon>
        <taxon>Legionella</taxon>
    </lineage>
</organism>
<evidence type="ECO:0000256" key="6">
    <source>
        <dbReference type="ARBA" id="ARBA00023014"/>
    </source>
</evidence>
<name>A0A317U6C8_9GAMM</name>
<evidence type="ECO:0000256" key="2">
    <source>
        <dbReference type="ARBA" id="ARBA00022714"/>
    </source>
</evidence>